<dbReference type="EMBL" id="BSXT01002312">
    <property type="protein sequence ID" value="GMF48315.1"/>
    <property type="molecule type" value="Genomic_DNA"/>
</dbReference>
<dbReference type="AlphaFoldDB" id="A0A9W6XZ62"/>
<proteinExistence type="predicted"/>
<name>A0A9W6XZ62_9STRA</name>
<sequence length="171" mass="19252">MKELARDWARIWRALIKRFGLDEETAPSLSAVQRFAYHHVTTTLGGSDRMGAIRLKLRETGFTGCEEAIAAFTFTWRTESDGREVVGNGSDAHLFVVEVTTKTLLRQADRDPDSFILHVDATYKVTQTGYPVIVIGISGRARKFHLLAIFIVPQQQPEHAEVLSMLSKVFF</sequence>
<organism evidence="1 2">
    <name type="scientific">Phytophthora fragariaefolia</name>
    <dbReference type="NCBI Taxonomy" id="1490495"/>
    <lineage>
        <taxon>Eukaryota</taxon>
        <taxon>Sar</taxon>
        <taxon>Stramenopiles</taxon>
        <taxon>Oomycota</taxon>
        <taxon>Peronosporomycetes</taxon>
        <taxon>Peronosporales</taxon>
        <taxon>Peronosporaceae</taxon>
        <taxon>Phytophthora</taxon>
    </lineage>
</organism>
<keyword evidence="2" id="KW-1185">Reference proteome</keyword>
<evidence type="ECO:0000313" key="2">
    <source>
        <dbReference type="Proteomes" id="UP001165121"/>
    </source>
</evidence>
<dbReference type="OrthoDB" id="125997at2759"/>
<comment type="caution">
    <text evidence="1">The sequence shown here is derived from an EMBL/GenBank/DDBJ whole genome shotgun (WGS) entry which is preliminary data.</text>
</comment>
<protein>
    <submittedName>
        <fullName evidence="1">Unnamed protein product</fullName>
    </submittedName>
</protein>
<dbReference type="Proteomes" id="UP001165121">
    <property type="component" value="Unassembled WGS sequence"/>
</dbReference>
<gene>
    <name evidence="1" type="ORF">Pfra01_001861800</name>
</gene>
<reference evidence="1" key="1">
    <citation type="submission" date="2023-04" db="EMBL/GenBank/DDBJ databases">
        <title>Phytophthora fragariaefolia NBRC 109709.</title>
        <authorList>
            <person name="Ichikawa N."/>
            <person name="Sato H."/>
            <person name="Tonouchi N."/>
        </authorList>
    </citation>
    <scope>NUCLEOTIDE SEQUENCE</scope>
    <source>
        <strain evidence="1">NBRC 109709</strain>
    </source>
</reference>
<evidence type="ECO:0000313" key="1">
    <source>
        <dbReference type="EMBL" id="GMF48315.1"/>
    </source>
</evidence>
<accession>A0A9W6XZ62</accession>